<dbReference type="EMBL" id="SIJB01000007">
    <property type="protein sequence ID" value="NBI27935.1"/>
    <property type="molecule type" value="Genomic_DNA"/>
</dbReference>
<dbReference type="OrthoDB" id="2625810at2"/>
<reference evidence="1 2" key="1">
    <citation type="submission" date="2019-01" db="EMBL/GenBank/DDBJ databases">
        <title>Chengkuizengella sp. nov., isolated from deep-sea sediment of East Pacific Ocean.</title>
        <authorList>
            <person name="Yang J."/>
            <person name="Lai Q."/>
            <person name="Shao Z."/>
        </authorList>
    </citation>
    <scope>NUCLEOTIDE SEQUENCE [LARGE SCALE GENOMIC DNA]</scope>
    <source>
        <strain evidence="1 2">YPA3-1-1</strain>
    </source>
</reference>
<dbReference type="AlphaFoldDB" id="A0A6N9PZ90"/>
<comment type="caution">
    <text evidence="1">The sequence shown here is derived from an EMBL/GenBank/DDBJ whole genome shotgun (WGS) entry which is preliminary data.</text>
</comment>
<protein>
    <submittedName>
        <fullName evidence="1">DUF2691 family protein</fullName>
    </submittedName>
</protein>
<proteinExistence type="predicted"/>
<name>A0A6N9PZ90_9BACL</name>
<evidence type="ECO:0000313" key="2">
    <source>
        <dbReference type="Proteomes" id="UP000448943"/>
    </source>
</evidence>
<dbReference type="Proteomes" id="UP000448943">
    <property type="component" value="Unassembled WGS sequence"/>
</dbReference>
<accession>A0A6N9PZ90</accession>
<dbReference type="InterPro" id="IPR020216">
    <property type="entry name" value="Uncharacterised_YncE"/>
</dbReference>
<evidence type="ECO:0000313" key="1">
    <source>
        <dbReference type="EMBL" id="NBI27935.1"/>
    </source>
</evidence>
<sequence length="151" mass="17645">MIRGISFEITNEYGVFIADILKTIDITKFNWQISSGEFYDQAGEELFSEEIKIIDGTVFKNQLENNSYYIVFANLKAYPKEKVISKIESYEEFINSECQLVLLITDSCYTTIYCKEKEELELLYQNVIDCGFKDVQYITDKNDSRTRLTVN</sequence>
<dbReference type="Pfam" id="PF10903">
    <property type="entry name" value="DUF2691"/>
    <property type="match status" value="1"/>
</dbReference>
<gene>
    <name evidence="1" type="ORF">ERL59_03030</name>
</gene>
<organism evidence="1 2">
    <name type="scientific">Chengkuizengella marina</name>
    <dbReference type="NCBI Taxonomy" id="2507566"/>
    <lineage>
        <taxon>Bacteria</taxon>
        <taxon>Bacillati</taxon>
        <taxon>Bacillota</taxon>
        <taxon>Bacilli</taxon>
        <taxon>Bacillales</taxon>
        <taxon>Paenibacillaceae</taxon>
        <taxon>Chengkuizengella</taxon>
    </lineage>
</organism>
<keyword evidence="2" id="KW-1185">Reference proteome</keyword>
<dbReference type="RefSeq" id="WP_160644373.1">
    <property type="nucleotide sequence ID" value="NZ_SIJB01000007.1"/>
</dbReference>